<protein>
    <submittedName>
        <fullName evidence="2">DDE superfamily endonuclease</fullName>
    </submittedName>
</protein>
<dbReference type="PANTHER" id="PTHR33627:SF1">
    <property type="entry name" value="TRANSPOSASE"/>
    <property type="match status" value="1"/>
</dbReference>
<comment type="caution">
    <text evidence="2">The sequence shown here is derived from an EMBL/GenBank/DDBJ whole genome shotgun (WGS) entry which is preliminary data.</text>
</comment>
<keyword evidence="3" id="KW-1185">Reference proteome</keyword>
<evidence type="ECO:0000259" key="1">
    <source>
        <dbReference type="Pfam" id="PF13546"/>
    </source>
</evidence>
<proteinExistence type="predicted"/>
<dbReference type="InterPro" id="IPR039365">
    <property type="entry name" value="IS701-like"/>
</dbReference>
<dbReference type="EMBL" id="RCDD01000009">
    <property type="protein sequence ID" value="RLK54000.1"/>
    <property type="molecule type" value="Genomic_DNA"/>
</dbReference>
<feature type="domain" description="Transposase IS701-like DDE" evidence="1">
    <location>
        <begin position="24"/>
        <end position="237"/>
    </location>
</feature>
<dbReference type="Pfam" id="PF13546">
    <property type="entry name" value="DDE_5"/>
    <property type="match status" value="1"/>
</dbReference>
<evidence type="ECO:0000313" key="2">
    <source>
        <dbReference type="EMBL" id="RLK54000.1"/>
    </source>
</evidence>
<keyword evidence="2" id="KW-0378">Hydrolase</keyword>
<dbReference type="Proteomes" id="UP000282454">
    <property type="component" value="Unassembled WGS sequence"/>
</dbReference>
<dbReference type="RefSeq" id="WP_246010216.1">
    <property type="nucleotide sequence ID" value="NZ_RCDD01000009.1"/>
</dbReference>
<dbReference type="PANTHER" id="PTHR33627">
    <property type="entry name" value="TRANSPOSASE"/>
    <property type="match status" value="1"/>
</dbReference>
<dbReference type="GO" id="GO:0004519">
    <property type="term" value="F:endonuclease activity"/>
    <property type="evidence" value="ECO:0007669"/>
    <property type="project" value="UniProtKB-KW"/>
</dbReference>
<evidence type="ECO:0000313" key="3">
    <source>
        <dbReference type="Proteomes" id="UP000282454"/>
    </source>
</evidence>
<name>A0A421AW70_9PSEU</name>
<reference evidence="2 3" key="1">
    <citation type="submission" date="2018-10" db="EMBL/GenBank/DDBJ databases">
        <title>Genomic Encyclopedia of Archaeal and Bacterial Type Strains, Phase II (KMG-II): from individual species to whole genera.</title>
        <authorList>
            <person name="Goeker M."/>
        </authorList>
    </citation>
    <scope>NUCLEOTIDE SEQUENCE [LARGE SCALE GENOMIC DNA]</scope>
    <source>
        <strain evidence="2 3">DSM 45657</strain>
    </source>
</reference>
<gene>
    <name evidence="2" type="ORF">CLV68_6384</name>
</gene>
<keyword evidence="2" id="KW-0540">Nuclease</keyword>
<dbReference type="AlphaFoldDB" id="A0A421AW70"/>
<keyword evidence="2" id="KW-0255">Endonuclease</keyword>
<dbReference type="InterPro" id="IPR038721">
    <property type="entry name" value="IS701-like_DDE_dom"/>
</dbReference>
<sequence>MSSGSQVAERAAEESVLEQLCATLFASLPRHDQRRKGVEYLTGLLRATGRKSIRNIALAIGDQATEQYLHHFICDSTWEAVPVRRALAEHVWRVAPPRAWVVRPLLIPKAGRHSVGVGKRFAPDLGHTLNAQQALGVWSAAEELTAPVDWRLRLSPAWVGDAGRRSRAAIPDGVRAESLLECGVEAYLGVARFRDRPLVIDARGHDVSTALTRLRRAGAPLLMRVSGTHRFTAPLLGQDPLPARQIMSALHAARRPVAGRWPLLAATTRVTATDSDDLLLLGVGPAGHTWPTQLWLSNQPDIPAADLVRTSLLLTRVDHDFTRYADRAGTRDFTGRSFAGWHRHMTLASAAHTILATAEALTSPRPVTLPQQRTWHP</sequence>
<accession>A0A421AW70</accession>
<organism evidence="2 3">
    <name type="scientific">Actinokineospora cianjurensis</name>
    <dbReference type="NCBI Taxonomy" id="585224"/>
    <lineage>
        <taxon>Bacteria</taxon>
        <taxon>Bacillati</taxon>
        <taxon>Actinomycetota</taxon>
        <taxon>Actinomycetes</taxon>
        <taxon>Pseudonocardiales</taxon>
        <taxon>Pseudonocardiaceae</taxon>
        <taxon>Actinokineospora</taxon>
    </lineage>
</organism>